<keyword evidence="2" id="KW-1185">Reference proteome</keyword>
<dbReference type="Proteomes" id="UP001597112">
    <property type="component" value="Unassembled WGS sequence"/>
</dbReference>
<comment type="caution">
    <text evidence="1">The sequence shown here is derived from an EMBL/GenBank/DDBJ whole genome shotgun (WGS) entry which is preliminary data.</text>
</comment>
<sequence length="62" mass="6968">MMAIRSLKKLMLLSIATPLFDATRIHVELHGNKVLPSGKVRSWIEKKNAEKVAWSSPGINRV</sequence>
<evidence type="ECO:0000313" key="2">
    <source>
        <dbReference type="Proteomes" id="UP001597112"/>
    </source>
</evidence>
<accession>A0ABW3JV28</accession>
<dbReference type="EMBL" id="JBHTKA010000001">
    <property type="protein sequence ID" value="MFD0997802.1"/>
    <property type="molecule type" value="Genomic_DNA"/>
</dbReference>
<evidence type="ECO:0000313" key="1">
    <source>
        <dbReference type="EMBL" id="MFD0997802.1"/>
    </source>
</evidence>
<organism evidence="1 2">
    <name type="scientific">Ohtaekwangia kribbensis</name>
    <dbReference type="NCBI Taxonomy" id="688913"/>
    <lineage>
        <taxon>Bacteria</taxon>
        <taxon>Pseudomonadati</taxon>
        <taxon>Bacteroidota</taxon>
        <taxon>Cytophagia</taxon>
        <taxon>Cytophagales</taxon>
        <taxon>Fulvivirgaceae</taxon>
        <taxon>Ohtaekwangia</taxon>
    </lineage>
</organism>
<name>A0ABW3JV28_9BACT</name>
<gene>
    <name evidence="1" type="ORF">ACFQ21_00735</name>
</gene>
<reference evidence="2" key="1">
    <citation type="journal article" date="2019" name="Int. J. Syst. Evol. Microbiol.">
        <title>The Global Catalogue of Microorganisms (GCM) 10K type strain sequencing project: providing services to taxonomists for standard genome sequencing and annotation.</title>
        <authorList>
            <consortium name="The Broad Institute Genomics Platform"/>
            <consortium name="The Broad Institute Genome Sequencing Center for Infectious Disease"/>
            <person name="Wu L."/>
            <person name="Ma J."/>
        </authorList>
    </citation>
    <scope>NUCLEOTIDE SEQUENCE [LARGE SCALE GENOMIC DNA]</scope>
    <source>
        <strain evidence="2">CCUG 58938</strain>
    </source>
</reference>
<protein>
    <submittedName>
        <fullName evidence="1">Uncharacterized protein</fullName>
    </submittedName>
</protein>
<proteinExistence type="predicted"/>